<dbReference type="InterPro" id="IPR027354">
    <property type="entry name" value="YcgL_dom"/>
</dbReference>
<name>A0A3B0ZSW9_9ZZZZ</name>
<protein>
    <recommendedName>
        <fullName evidence="1">YcgL domain-containing protein</fullName>
    </recommendedName>
</protein>
<dbReference type="InterPro" id="IPR038068">
    <property type="entry name" value="YcgL-like_sf"/>
</dbReference>
<evidence type="ECO:0000259" key="1">
    <source>
        <dbReference type="PROSITE" id="PS51648"/>
    </source>
</evidence>
<dbReference type="PANTHER" id="PTHR38109:SF1">
    <property type="entry name" value="PROTEIN YCGL"/>
    <property type="match status" value="1"/>
</dbReference>
<dbReference type="Gene3D" id="3.10.510.20">
    <property type="entry name" value="YcgL domain"/>
    <property type="match status" value="1"/>
</dbReference>
<accession>A0A3B0ZSW9</accession>
<dbReference type="PANTHER" id="PTHR38109">
    <property type="entry name" value="PROTEIN YCGL"/>
    <property type="match status" value="1"/>
</dbReference>
<dbReference type="EMBL" id="UOFU01000058">
    <property type="protein sequence ID" value="VAW94791.1"/>
    <property type="molecule type" value="Genomic_DNA"/>
</dbReference>
<dbReference type="Pfam" id="PF05166">
    <property type="entry name" value="YcgL"/>
    <property type="match status" value="1"/>
</dbReference>
<dbReference type="AlphaFoldDB" id="A0A3B0ZSW9"/>
<reference evidence="2" key="1">
    <citation type="submission" date="2018-06" db="EMBL/GenBank/DDBJ databases">
        <authorList>
            <person name="Zhirakovskaya E."/>
        </authorList>
    </citation>
    <scope>NUCLEOTIDE SEQUENCE</scope>
</reference>
<sequence>MNCAIYKGSKKADHYLYVECEDDFDRVPQHLLELLGELSLVMNIELNEKRRLMQADVKKVMQSLTEQGYYFQVPPRPEIHGREYPSRSLR</sequence>
<proteinExistence type="inferred from homology"/>
<evidence type="ECO:0000313" key="2">
    <source>
        <dbReference type="EMBL" id="VAW94791.1"/>
    </source>
</evidence>
<dbReference type="HAMAP" id="MF_01866">
    <property type="entry name" value="UPF0745"/>
    <property type="match status" value="1"/>
</dbReference>
<dbReference type="SUPFAM" id="SSF160191">
    <property type="entry name" value="YcgL-like"/>
    <property type="match status" value="1"/>
</dbReference>
<gene>
    <name evidence="2" type="ORF">MNBD_GAMMA20-879</name>
</gene>
<dbReference type="PROSITE" id="PS51648">
    <property type="entry name" value="YCGL"/>
    <property type="match status" value="1"/>
</dbReference>
<feature type="domain" description="YcgL" evidence="1">
    <location>
        <begin position="1"/>
        <end position="85"/>
    </location>
</feature>
<organism evidence="2">
    <name type="scientific">hydrothermal vent metagenome</name>
    <dbReference type="NCBI Taxonomy" id="652676"/>
    <lineage>
        <taxon>unclassified sequences</taxon>
        <taxon>metagenomes</taxon>
        <taxon>ecological metagenomes</taxon>
    </lineage>
</organism>